<dbReference type="EMBL" id="CAJHIT010000007">
    <property type="protein sequence ID" value="CAD6503305.1"/>
    <property type="molecule type" value="Genomic_DNA"/>
</dbReference>
<feature type="compositionally biased region" description="Low complexity" evidence="1">
    <location>
        <begin position="274"/>
        <end position="287"/>
    </location>
</feature>
<feature type="region of interest" description="Disordered" evidence="1">
    <location>
        <begin position="425"/>
        <end position="455"/>
    </location>
</feature>
<dbReference type="PANTHER" id="PTHR42031:SF1">
    <property type="entry name" value="KEY LIME PATHOGENICITY PROTEIN"/>
    <property type="match status" value="1"/>
</dbReference>
<feature type="region of interest" description="Disordered" evidence="1">
    <location>
        <begin position="73"/>
        <end position="95"/>
    </location>
</feature>
<organism evidence="3 4">
    <name type="scientific">Blumeria graminis f. sp. triticale</name>
    <dbReference type="NCBI Taxonomy" id="1689686"/>
    <lineage>
        <taxon>Eukaryota</taxon>
        <taxon>Fungi</taxon>
        <taxon>Dikarya</taxon>
        <taxon>Ascomycota</taxon>
        <taxon>Pezizomycotina</taxon>
        <taxon>Leotiomycetes</taxon>
        <taxon>Erysiphales</taxon>
        <taxon>Erysiphaceae</taxon>
        <taxon>Blumeria</taxon>
    </lineage>
</organism>
<comment type="caution">
    <text evidence="3">The sequence shown here is derived from an EMBL/GenBank/DDBJ whole genome shotgun (WGS) entry which is preliminary data.</text>
</comment>
<evidence type="ECO:0000313" key="3">
    <source>
        <dbReference type="EMBL" id="CAD6503305.1"/>
    </source>
</evidence>
<feature type="region of interest" description="Disordered" evidence="1">
    <location>
        <begin position="270"/>
        <end position="298"/>
    </location>
</feature>
<feature type="compositionally biased region" description="Basic and acidic residues" evidence="1">
    <location>
        <begin position="474"/>
        <end position="496"/>
    </location>
</feature>
<evidence type="ECO:0000256" key="1">
    <source>
        <dbReference type="SAM" id="MobiDB-lite"/>
    </source>
</evidence>
<accession>A0A9W4D279</accession>
<dbReference type="AlphaFoldDB" id="A0A9W4D279"/>
<protein>
    <submittedName>
        <fullName evidence="3">BgTH12-02972</fullName>
    </submittedName>
</protein>
<reference evidence="3" key="1">
    <citation type="submission" date="2020-10" db="EMBL/GenBank/DDBJ databases">
        <authorList>
            <person name="Muller C M."/>
        </authorList>
    </citation>
    <scope>NUCLEOTIDE SEQUENCE</scope>
    <source>
        <strain evidence="3">THUN-12</strain>
    </source>
</reference>
<dbReference type="InterPro" id="IPR057218">
    <property type="entry name" value="DUF7896"/>
</dbReference>
<evidence type="ECO:0000259" key="2">
    <source>
        <dbReference type="Pfam" id="PF25438"/>
    </source>
</evidence>
<dbReference type="PANTHER" id="PTHR42031">
    <property type="entry name" value="KEY LIME PATHOGENICITY PROTEIN"/>
    <property type="match status" value="1"/>
</dbReference>
<feature type="compositionally biased region" description="Low complexity" evidence="1">
    <location>
        <begin position="82"/>
        <end position="93"/>
    </location>
</feature>
<proteinExistence type="predicted"/>
<dbReference type="Pfam" id="PF25438">
    <property type="entry name" value="DUF7896"/>
    <property type="match status" value="1"/>
</dbReference>
<evidence type="ECO:0000313" key="4">
    <source>
        <dbReference type="Proteomes" id="UP000683417"/>
    </source>
</evidence>
<gene>
    <name evidence="3" type="ORF">BGTH12_LOCUS4663</name>
</gene>
<feature type="region of interest" description="Disordered" evidence="1">
    <location>
        <begin position="473"/>
        <end position="504"/>
    </location>
</feature>
<sequence length="609" mass="68420">MESLPNSTQMELFPAHHLGTRNINNMHHLSVNKRQSHRRSASHVPRSMTSHELYDSTQMLVDYSQMQRSVSNISDTPMTGLSPPDSSSQSSSKPKFRQLRAFPSPLNTELIEDNPSTASLITPSRQNLNGFSFPTLNSSPHSSTPQRFEDPADFVNRLNEQSISPYLNQCLDANMLATSSPPASTPVIASISSGTETRATSSQESCNYNFVDRDTMTRDGLDSHAYASHVNQTFQYPLFPSQEIPITYFPENCRFKSVSQAQAQYSCSGDMKRSLSSGSSSSNSSTRSIKRLQEQNNLAVSQPLMPKGIGKRVMAHGKTSLVTRSRKELEKINTSKSTYQRPKHERVYCRQCESHPEGFRGEHELRRHQDREHKKLVRRFICVQPQDGRSHPEPVFPLSECKACYQQKKKYNAYYNAAAHLRRAHFMPKVKGRSKNKRQESDKRGGKGGGDWPSMTELKFWMRDVQETAAEISRGVRADDDASNEEPKNNQEKEPHYLPPAPSPFKIVDQSISDEFQTSPAPVPLLSTPNVSNGGSTDVPLDILKAPNSCIDNLYDITTPFSQDLSSLLMPPYIMDPFLMYENANSMSIPGYSGHMLYTPEFLQFSSGS</sequence>
<feature type="region of interest" description="Disordered" evidence="1">
    <location>
        <begin position="33"/>
        <end position="53"/>
    </location>
</feature>
<feature type="domain" description="DUF7896" evidence="2">
    <location>
        <begin position="377"/>
        <end position="465"/>
    </location>
</feature>
<feature type="compositionally biased region" description="Basic residues" evidence="1">
    <location>
        <begin position="425"/>
        <end position="436"/>
    </location>
</feature>
<dbReference type="Proteomes" id="UP000683417">
    <property type="component" value="Unassembled WGS sequence"/>
</dbReference>
<name>A0A9W4D279_BLUGR</name>